<reference evidence="10" key="1">
    <citation type="submission" date="2025-08" db="UniProtKB">
        <authorList>
            <consortium name="Ensembl"/>
        </authorList>
    </citation>
    <scope>IDENTIFICATION</scope>
</reference>
<keyword evidence="4" id="KW-0677">Repeat</keyword>
<dbReference type="Ensembl" id="ENSFHET00000026472.1">
    <property type="protein sequence ID" value="ENSFHEP00000017709.1"/>
    <property type="gene ID" value="ENSFHEG00000019458.1"/>
</dbReference>
<accession>A0A3Q2PWQ1</accession>
<evidence type="ECO:0000256" key="3">
    <source>
        <dbReference type="ARBA" id="ARBA00022490"/>
    </source>
</evidence>
<dbReference type="Gene3D" id="2.20.110.10">
    <property type="entry name" value="Histone H3 K4-specific methyltransferase SET7/9 N-terminal domain"/>
    <property type="match status" value="5"/>
</dbReference>
<feature type="compositionally biased region" description="Low complexity" evidence="9">
    <location>
        <begin position="32"/>
        <end position="45"/>
    </location>
</feature>
<feature type="region of interest" description="Disordered" evidence="9">
    <location>
        <begin position="1"/>
        <end position="65"/>
    </location>
</feature>
<proteinExistence type="predicted"/>
<sequence>MKAAAEVLGNERGNEETFPAADMEEKPGGAESFGSSPESRFSSPERAAEALQGGSDSEEETRSQDIYQLPDITCLNIQTYEGATRDGRFHGEGVASFQGGHEYQGHFSEGLMDGPGTFTQADGVKYEGEFVWNVPSGQGTFTWPDGSTYVGEVYRGLRQGMGTYKCAKSGVSYRGQWHRGKRHGKGTVYYNEDKTSWYEGDWVMNEREGRGERGYPSGNVYIGEWRNNQRHGEGTMTWMKVEQQYVGNWQHGVQHGVGTHIWFLKRVNGSQYAQSNQYKGDFFEGRRHGKGTFYYAGGATYTGEWRSDKKHGQGKLTARSGRVFECEFDDDLLIASLNEDRAPTPLGAPPLLESDSSILGPHMALNIEGILDKIPERDRETERKQVECAVLSQHLELRLIFGFYSRLGRSYPPDNIFLLSRLQFWRLLKDCKVHHHGVTLAQMDRFIREEAGLTETHSPFTSMQLHEFLTGLVIVAYYIYRKDMASQKHCLAACLSRLMTDDILPNARNVKGFLFRRPELTAEALKNANRCWEIFDHFCRLYGAHRDLPSMTCRQLLWMFKDLRLFDHQLTTASLLELITAENGGCTKQPSCVELEIVFLEFFEVLLGCAELKFQQVPDALGQGLVQITSHSRTTENSPDVEAYEKQVEEKGNVQDMGDEEVQNQDLMSPQLAENFQEHEDVNISGTGPRDQVQSKSLAVQRFFNDCFFPAVDHHWLVTMQMEITQEVHDGKEFQCRENSS</sequence>
<protein>
    <submittedName>
        <fullName evidence="10">Radial spoke head 10 homolog B</fullName>
    </submittedName>
</protein>
<dbReference type="PANTHER" id="PTHR46613:SF1">
    <property type="entry name" value="RADIAL SPOKE HEAD 10 HOMOLOG B-RELATED"/>
    <property type="match status" value="1"/>
</dbReference>
<keyword evidence="7" id="KW-0206">Cytoskeleton</keyword>
<dbReference type="GO" id="GO:0031514">
    <property type="term" value="C:motile cilium"/>
    <property type="evidence" value="ECO:0007669"/>
    <property type="project" value="UniProtKB-SubCell"/>
</dbReference>
<keyword evidence="5" id="KW-0282">Flagellum</keyword>
<keyword evidence="8" id="KW-0966">Cell projection</keyword>
<evidence type="ECO:0000256" key="1">
    <source>
        <dbReference type="ARBA" id="ARBA00004230"/>
    </source>
</evidence>
<name>A0A3Q2PWQ1_FUNHE</name>
<evidence type="ECO:0000256" key="8">
    <source>
        <dbReference type="ARBA" id="ARBA00023273"/>
    </source>
</evidence>
<evidence type="ECO:0000313" key="10">
    <source>
        <dbReference type="Ensembl" id="ENSFHEP00000017709.1"/>
    </source>
</evidence>
<dbReference type="PANTHER" id="PTHR46613">
    <property type="entry name" value="RADIAL SPOKE HEAD 10 HOMOLOG B-RELATED"/>
    <property type="match status" value="1"/>
</dbReference>
<dbReference type="InterPro" id="IPR003409">
    <property type="entry name" value="MORN"/>
</dbReference>
<keyword evidence="6" id="KW-0969">Cilium</keyword>
<organism evidence="10 11">
    <name type="scientific">Fundulus heteroclitus</name>
    <name type="common">Killifish</name>
    <name type="synonym">Mummichog</name>
    <dbReference type="NCBI Taxonomy" id="8078"/>
    <lineage>
        <taxon>Eukaryota</taxon>
        <taxon>Metazoa</taxon>
        <taxon>Chordata</taxon>
        <taxon>Craniata</taxon>
        <taxon>Vertebrata</taxon>
        <taxon>Euteleostomi</taxon>
        <taxon>Actinopterygii</taxon>
        <taxon>Neopterygii</taxon>
        <taxon>Teleostei</taxon>
        <taxon>Neoteleostei</taxon>
        <taxon>Acanthomorphata</taxon>
        <taxon>Ovalentaria</taxon>
        <taxon>Atherinomorphae</taxon>
        <taxon>Cyprinodontiformes</taxon>
        <taxon>Fundulidae</taxon>
        <taxon>Fundulus</taxon>
    </lineage>
</organism>
<evidence type="ECO:0000256" key="6">
    <source>
        <dbReference type="ARBA" id="ARBA00023069"/>
    </source>
</evidence>
<keyword evidence="11" id="KW-1185">Reference proteome</keyword>
<evidence type="ECO:0000256" key="5">
    <source>
        <dbReference type="ARBA" id="ARBA00022846"/>
    </source>
</evidence>
<evidence type="ECO:0000256" key="7">
    <source>
        <dbReference type="ARBA" id="ARBA00023212"/>
    </source>
</evidence>
<comment type="subcellular location">
    <subcellularLocation>
        <location evidence="1">Cell projection</location>
        <location evidence="1">Cilium</location>
        <location evidence="1">Flagellum</location>
    </subcellularLocation>
    <subcellularLocation>
        <location evidence="2">Cytoplasm</location>
        <location evidence="2">Cytoskeleton</location>
        <location evidence="2">Cilium axoneme</location>
    </subcellularLocation>
</comment>
<dbReference type="Pfam" id="PF02493">
    <property type="entry name" value="MORN"/>
    <property type="match status" value="10"/>
</dbReference>
<dbReference type="SUPFAM" id="SSF82185">
    <property type="entry name" value="Histone H3 K4-specific methyltransferase SET7/9 N-terminal domain"/>
    <property type="match status" value="2"/>
</dbReference>
<evidence type="ECO:0000313" key="11">
    <source>
        <dbReference type="Proteomes" id="UP000265000"/>
    </source>
</evidence>
<dbReference type="AlphaFoldDB" id="A0A3Q2PWQ1"/>
<dbReference type="SMART" id="SM00698">
    <property type="entry name" value="MORN"/>
    <property type="match status" value="10"/>
</dbReference>
<reference evidence="10" key="2">
    <citation type="submission" date="2025-09" db="UniProtKB">
        <authorList>
            <consortium name="Ensembl"/>
        </authorList>
    </citation>
    <scope>IDENTIFICATION</scope>
</reference>
<evidence type="ECO:0000256" key="2">
    <source>
        <dbReference type="ARBA" id="ARBA00004430"/>
    </source>
</evidence>
<dbReference type="GO" id="GO:0005930">
    <property type="term" value="C:axoneme"/>
    <property type="evidence" value="ECO:0007669"/>
    <property type="project" value="UniProtKB-SubCell"/>
</dbReference>
<evidence type="ECO:0000256" key="9">
    <source>
        <dbReference type="SAM" id="MobiDB-lite"/>
    </source>
</evidence>
<keyword evidence="3" id="KW-0963">Cytoplasm</keyword>
<dbReference type="GeneTree" id="ENSGT00940000168282"/>
<evidence type="ECO:0000256" key="4">
    <source>
        <dbReference type="ARBA" id="ARBA00022737"/>
    </source>
</evidence>
<dbReference type="Proteomes" id="UP000265000">
    <property type="component" value="Unplaced"/>
</dbReference>
<dbReference type="STRING" id="8078.ENSFHEP00000017709"/>